<keyword evidence="4" id="KW-1185">Reference proteome</keyword>
<dbReference type="PANTHER" id="PTHR30466:SF1">
    <property type="entry name" value="FMN REDUCTASE (NADH) RUTF"/>
    <property type="match status" value="1"/>
</dbReference>
<protein>
    <submittedName>
        <fullName evidence="3">Flavin reductase family protein</fullName>
    </submittedName>
</protein>
<comment type="caution">
    <text evidence="3">The sequence shown here is derived from an EMBL/GenBank/DDBJ whole genome shotgun (WGS) entry which is preliminary data.</text>
</comment>
<feature type="domain" description="Flavin reductase like" evidence="2">
    <location>
        <begin position="47"/>
        <end position="191"/>
    </location>
</feature>
<dbReference type="Pfam" id="PF01613">
    <property type="entry name" value="Flavin_Reduct"/>
    <property type="match status" value="1"/>
</dbReference>
<evidence type="ECO:0000313" key="4">
    <source>
        <dbReference type="Proteomes" id="UP000628086"/>
    </source>
</evidence>
<dbReference type="InterPro" id="IPR012349">
    <property type="entry name" value="Split_barrel_FMN-bd"/>
</dbReference>
<accession>A0ABR6VC28</accession>
<dbReference type="Proteomes" id="UP000628086">
    <property type="component" value="Unassembled WGS sequence"/>
</dbReference>
<dbReference type="PANTHER" id="PTHR30466">
    <property type="entry name" value="FLAVIN REDUCTASE"/>
    <property type="match status" value="1"/>
</dbReference>
<keyword evidence="1" id="KW-0560">Oxidoreductase</keyword>
<evidence type="ECO:0000256" key="1">
    <source>
        <dbReference type="ARBA" id="ARBA00023002"/>
    </source>
</evidence>
<dbReference type="Gene3D" id="2.30.110.10">
    <property type="entry name" value="Electron Transport, Fmn-binding Protein, Chain A"/>
    <property type="match status" value="1"/>
</dbReference>
<reference evidence="3 4" key="1">
    <citation type="journal article" date="2020" name="Microorganisms">
        <title>Reliable Identification of Environmental Pseudomonas Isolates Using the rpoD Gene.</title>
        <authorList>
            <consortium name="The Broad Institute Genome Sequencing Platform"/>
            <person name="Girard L."/>
            <person name="Lood C."/>
            <person name="Rokni-Zadeh H."/>
            <person name="van Noort V."/>
            <person name="Lavigne R."/>
            <person name="De Mot R."/>
        </authorList>
    </citation>
    <scope>NUCLEOTIDE SEQUENCE [LARGE SCALE GENOMIC DNA]</scope>
    <source>
        <strain evidence="3 4">RW7P2</strain>
    </source>
</reference>
<gene>
    <name evidence="3" type="ORF">HU747_20760</name>
</gene>
<dbReference type="SUPFAM" id="SSF50475">
    <property type="entry name" value="FMN-binding split barrel"/>
    <property type="match status" value="1"/>
</dbReference>
<dbReference type="InterPro" id="IPR002563">
    <property type="entry name" value="Flavin_Rdtase-like_dom"/>
</dbReference>
<evidence type="ECO:0000259" key="2">
    <source>
        <dbReference type="SMART" id="SM00903"/>
    </source>
</evidence>
<dbReference type="EMBL" id="JABWRS010000019">
    <property type="protein sequence ID" value="MBC3478022.1"/>
    <property type="molecule type" value="Genomic_DNA"/>
</dbReference>
<organism evidence="3 4">
    <name type="scientific">Pseudomonas taiwanensis</name>
    <dbReference type="NCBI Taxonomy" id="470150"/>
    <lineage>
        <taxon>Bacteria</taxon>
        <taxon>Pseudomonadati</taxon>
        <taxon>Pseudomonadota</taxon>
        <taxon>Gammaproteobacteria</taxon>
        <taxon>Pseudomonadales</taxon>
        <taxon>Pseudomonadaceae</taxon>
        <taxon>Pseudomonas</taxon>
    </lineage>
</organism>
<name>A0ABR6VC28_9PSED</name>
<sequence>MNNNSAVSKTQCADQRFECVSANIFPLVPEKGQSNSAELVSAFKQAMRAQASTVCILATQVDGVRSGMVATAVVAVSMDPPSLLISVNQQAGMYEPVMRSRRFSVNFLTADHDGLVAIFSGGAKGEARFNFGEWAQQDEVPVLKNACVSMTCVIEQDMVYGSHHLLIGRLLQVQQAGASQALIWQGGRSYSQLS</sequence>
<dbReference type="RefSeq" id="WP_186598990.1">
    <property type="nucleotide sequence ID" value="NZ_JABWRS010000019.1"/>
</dbReference>
<dbReference type="InterPro" id="IPR050268">
    <property type="entry name" value="NADH-dep_flavin_reductase"/>
</dbReference>
<evidence type="ECO:0000313" key="3">
    <source>
        <dbReference type="EMBL" id="MBC3478022.1"/>
    </source>
</evidence>
<proteinExistence type="predicted"/>
<dbReference type="SMART" id="SM00903">
    <property type="entry name" value="Flavin_Reduct"/>
    <property type="match status" value="1"/>
</dbReference>